<evidence type="ECO:0000256" key="8">
    <source>
        <dbReference type="PIRSR" id="PIRSR602481-1"/>
    </source>
</evidence>
<dbReference type="InterPro" id="IPR036390">
    <property type="entry name" value="WH_DNA-bd_sf"/>
</dbReference>
<dbReference type="GO" id="GO:0003700">
    <property type="term" value="F:DNA-binding transcription factor activity"/>
    <property type="evidence" value="ECO:0007669"/>
    <property type="project" value="InterPro"/>
</dbReference>
<dbReference type="PANTHER" id="PTHR33202:SF7">
    <property type="entry name" value="FERRIC UPTAKE REGULATION PROTEIN"/>
    <property type="match status" value="1"/>
</dbReference>
<keyword evidence="7" id="KW-0804">Transcription</keyword>
<evidence type="ECO:0000256" key="5">
    <source>
        <dbReference type="ARBA" id="ARBA00023015"/>
    </source>
</evidence>
<dbReference type="Gene3D" id="3.30.1490.190">
    <property type="match status" value="1"/>
</dbReference>
<dbReference type="Proteomes" id="UP000308489">
    <property type="component" value="Chromosome 1"/>
</dbReference>
<dbReference type="Pfam" id="PF01475">
    <property type="entry name" value="FUR"/>
    <property type="match status" value="1"/>
</dbReference>
<dbReference type="GO" id="GO:0000976">
    <property type="term" value="F:transcription cis-regulatory region binding"/>
    <property type="evidence" value="ECO:0007669"/>
    <property type="project" value="TreeGrafter"/>
</dbReference>
<keyword evidence="2" id="KW-0678">Repressor</keyword>
<name>A0A4U9RF94_HATHI</name>
<dbReference type="OrthoDB" id="8659436at2"/>
<keyword evidence="4 8" id="KW-0862">Zinc</keyword>
<evidence type="ECO:0000256" key="1">
    <source>
        <dbReference type="ARBA" id="ARBA00007957"/>
    </source>
</evidence>
<evidence type="ECO:0000256" key="9">
    <source>
        <dbReference type="PIRSR" id="PIRSR602481-2"/>
    </source>
</evidence>
<feature type="binding site" evidence="8">
    <location>
        <position position="147"/>
    </location>
    <ligand>
        <name>Zn(2+)</name>
        <dbReference type="ChEBI" id="CHEBI:29105"/>
    </ligand>
</feature>
<dbReference type="KEGG" id="hhw:NCTC503_01592"/>
<dbReference type="EMBL" id="LR590481">
    <property type="protein sequence ID" value="VTQ90399.1"/>
    <property type="molecule type" value="Genomic_DNA"/>
</dbReference>
<dbReference type="CDD" id="cd07153">
    <property type="entry name" value="Fur_like"/>
    <property type="match status" value="1"/>
</dbReference>
<evidence type="ECO:0000256" key="3">
    <source>
        <dbReference type="ARBA" id="ARBA00022723"/>
    </source>
</evidence>
<comment type="similarity">
    <text evidence="1">Belongs to the Fur family.</text>
</comment>
<reference evidence="10 11" key="1">
    <citation type="submission" date="2019-05" db="EMBL/GenBank/DDBJ databases">
        <authorList>
            <consortium name="Pathogen Informatics"/>
        </authorList>
    </citation>
    <scope>NUCLEOTIDE SEQUENCE [LARGE SCALE GENOMIC DNA]</scope>
    <source>
        <strain evidence="10 11">NCTC503</strain>
    </source>
</reference>
<feature type="binding site" evidence="8">
    <location>
        <position position="107"/>
    </location>
    <ligand>
        <name>Zn(2+)</name>
        <dbReference type="ChEBI" id="CHEBI:29105"/>
    </ligand>
</feature>
<evidence type="ECO:0000313" key="10">
    <source>
        <dbReference type="EMBL" id="VTQ90399.1"/>
    </source>
</evidence>
<feature type="binding site" evidence="9">
    <location>
        <position position="136"/>
    </location>
    <ligand>
        <name>Fe cation</name>
        <dbReference type="ChEBI" id="CHEBI:24875"/>
    </ligand>
</feature>
<dbReference type="InterPro" id="IPR002481">
    <property type="entry name" value="FUR"/>
</dbReference>
<accession>A0A4U9RF94</accession>
<dbReference type="SUPFAM" id="SSF46785">
    <property type="entry name" value="Winged helix' DNA-binding domain"/>
    <property type="match status" value="1"/>
</dbReference>
<keyword evidence="5" id="KW-0805">Transcription regulation</keyword>
<protein>
    <submittedName>
        <fullName evidence="10">Ferric uptake regulation protein</fullName>
    </submittedName>
</protein>
<keyword evidence="3 8" id="KW-0479">Metal-binding</keyword>
<evidence type="ECO:0000256" key="4">
    <source>
        <dbReference type="ARBA" id="ARBA00022833"/>
    </source>
</evidence>
<keyword evidence="6" id="KW-0238">DNA-binding</keyword>
<comment type="cofactor">
    <cofactor evidence="9">
        <name>Mn(2+)</name>
        <dbReference type="ChEBI" id="CHEBI:29035"/>
    </cofactor>
    <cofactor evidence="9">
        <name>Fe(2+)</name>
        <dbReference type="ChEBI" id="CHEBI:29033"/>
    </cofactor>
    <text evidence="9">Binds 1 Mn(2+) or Fe(2+) ion per subunit.</text>
</comment>
<evidence type="ECO:0000256" key="6">
    <source>
        <dbReference type="ARBA" id="ARBA00023125"/>
    </source>
</evidence>
<dbReference type="AlphaFoldDB" id="A0A4U9RF94"/>
<feature type="binding site" evidence="8">
    <location>
        <position position="144"/>
    </location>
    <ligand>
        <name>Zn(2+)</name>
        <dbReference type="ChEBI" id="CHEBI:29105"/>
    </ligand>
</feature>
<keyword evidence="11" id="KW-1185">Reference proteome</keyword>
<dbReference type="PANTHER" id="PTHR33202">
    <property type="entry name" value="ZINC UPTAKE REGULATION PROTEIN"/>
    <property type="match status" value="1"/>
</dbReference>
<dbReference type="GO" id="GO:0045892">
    <property type="term" value="P:negative regulation of DNA-templated transcription"/>
    <property type="evidence" value="ECO:0007669"/>
    <property type="project" value="TreeGrafter"/>
</dbReference>
<dbReference type="Gene3D" id="1.10.10.10">
    <property type="entry name" value="Winged helix-like DNA-binding domain superfamily/Winged helix DNA-binding domain"/>
    <property type="match status" value="1"/>
</dbReference>
<dbReference type="RefSeq" id="WP_138210230.1">
    <property type="nucleotide sequence ID" value="NZ_CBCRUQ010000018.1"/>
</dbReference>
<dbReference type="InterPro" id="IPR043135">
    <property type="entry name" value="Fur_C"/>
</dbReference>
<evidence type="ECO:0000313" key="11">
    <source>
        <dbReference type="Proteomes" id="UP000308489"/>
    </source>
</evidence>
<dbReference type="InterPro" id="IPR036388">
    <property type="entry name" value="WH-like_DNA-bd_sf"/>
</dbReference>
<keyword evidence="9" id="KW-0408">Iron</keyword>
<proteinExistence type="inferred from homology"/>
<sequence length="153" mass="17737">MSKLSPNKLVELKDVLKNKGYKLTPQRRAILNSIIENDGKHLTVEELYEEVKRDCPEIGLATVYRTVQLLEEVGFICKLDFDDGCSRYELVNENEEHHHHHLICNDCGKVIEVEGDLLGELEDNIEKNYNFKIMNHSVKFYGLCDDCSEHENE</sequence>
<comment type="cofactor">
    <cofactor evidence="8">
        <name>Zn(2+)</name>
        <dbReference type="ChEBI" id="CHEBI:29105"/>
    </cofactor>
    <text evidence="8">Binds 1 zinc ion per subunit.</text>
</comment>
<evidence type="ECO:0000256" key="2">
    <source>
        <dbReference type="ARBA" id="ARBA00022491"/>
    </source>
</evidence>
<organism evidence="10 11">
    <name type="scientific">Hathewaya histolytica</name>
    <name type="common">Clostridium histolyticum</name>
    <dbReference type="NCBI Taxonomy" id="1498"/>
    <lineage>
        <taxon>Bacteria</taxon>
        <taxon>Bacillati</taxon>
        <taxon>Bacillota</taxon>
        <taxon>Clostridia</taxon>
        <taxon>Eubacteriales</taxon>
        <taxon>Clostridiaceae</taxon>
        <taxon>Hathewaya</taxon>
    </lineage>
</organism>
<feature type="binding site" evidence="9">
    <location>
        <position position="98"/>
    </location>
    <ligand>
        <name>Fe cation</name>
        <dbReference type="ChEBI" id="CHEBI:24875"/>
    </ligand>
</feature>
<gene>
    <name evidence="10" type="primary">fur_1</name>
    <name evidence="10" type="ORF">NCTC503_01592</name>
</gene>
<dbReference type="GO" id="GO:0008270">
    <property type="term" value="F:zinc ion binding"/>
    <property type="evidence" value="ECO:0007669"/>
    <property type="project" value="TreeGrafter"/>
</dbReference>
<dbReference type="FunFam" id="1.10.10.10:FF:000051">
    <property type="entry name" value="Fur family transcriptional regulator"/>
    <property type="match status" value="1"/>
</dbReference>
<evidence type="ECO:0000256" key="7">
    <source>
        <dbReference type="ARBA" id="ARBA00023163"/>
    </source>
</evidence>
<feature type="binding site" evidence="8">
    <location>
        <position position="104"/>
    </location>
    <ligand>
        <name>Zn(2+)</name>
        <dbReference type="ChEBI" id="CHEBI:29105"/>
    </ligand>
</feature>
<dbReference type="GO" id="GO:1900376">
    <property type="term" value="P:regulation of secondary metabolite biosynthetic process"/>
    <property type="evidence" value="ECO:0007669"/>
    <property type="project" value="TreeGrafter"/>
</dbReference>